<dbReference type="EMBL" id="OIVN01004316">
    <property type="protein sequence ID" value="SPD16629.1"/>
    <property type="molecule type" value="Genomic_DNA"/>
</dbReference>
<sequence length="164" mass="18857">MSMITSFGYQWKSRAAGNSGLWQSVYRGCKINKENWLLKNDTRCEACGCRTPACVWHKHTRARVWKESPKYRRHVESLTKEISLVKDRLADEEAGHGAGFSIRSLEARVLDFECSGGEGARKQESWTCRRCLAPSMMVFPLYNDRSGDDLLVRGDFCSRKHLEY</sequence>
<reference evidence="1" key="1">
    <citation type="submission" date="2018-02" db="EMBL/GenBank/DDBJ databases">
        <authorList>
            <person name="Cohen D.B."/>
            <person name="Kent A.D."/>
        </authorList>
    </citation>
    <scope>NUCLEOTIDE SEQUENCE</scope>
</reference>
<evidence type="ECO:0000313" key="1">
    <source>
        <dbReference type="EMBL" id="SPD16629.1"/>
    </source>
</evidence>
<organism evidence="1">
    <name type="scientific">Fagus sylvatica</name>
    <name type="common">Beechnut</name>
    <dbReference type="NCBI Taxonomy" id="28930"/>
    <lineage>
        <taxon>Eukaryota</taxon>
        <taxon>Viridiplantae</taxon>
        <taxon>Streptophyta</taxon>
        <taxon>Embryophyta</taxon>
        <taxon>Tracheophyta</taxon>
        <taxon>Spermatophyta</taxon>
        <taxon>Magnoliopsida</taxon>
        <taxon>eudicotyledons</taxon>
        <taxon>Gunneridae</taxon>
        <taxon>Pentapetalae</taxon>
        <taxon>rosids</taxon>
        <taxon>fabids</taxon>
        <taxon>Fagales</taxon>
        <taxon>Fagaceae</taxon>
        <taxon>Fagus</taxon>
    </lineage>
</organism>
<gene>
    <name evidence="1" type="ORF">FSB_LOCUS44511</name>
</gene>
<dbReference type="AlphaFoldDB" id="A0A2N9HY71"/>
<name>A0A2N9HY71_FAGSY</name>
<proteinExistence type="predicted"/>
<protein>
    <submittedName>
        <fullName evidence="1">Uncharacterized protein</fullName>
    </submittedName>
</protein>
<accession>A0A2N9HY71</accession>